<keyword evidence="9" id="KW-0472">Membrane</keyword>
<feature type="domain" description="Alpha-carbonic anhydrase" evidence="10">
    <location>
        <begin position="240"/>
        <end position="460"/>
    </location>
</feature>
<dbReference type="SMART" id="SM01057">
    <property type="entry name" value="Carb_anhydrase"/>
    <property type="match status" value="1"/>
</dbReference>
<dbReference type="SUPFAM" id="SSF51069">
    <property type="entry name" value="Carbonic anhydrase"/>
    <property type="match status" value="1"/>
</dbReference>
<dbReference type="InterPro" id="IPR001148">
    <property type="entry name" value="CA_dom"/>
</dbReference>
<evidence type="ECO:0000256" key="2">
    <source>
        <dbReference type="ARBA" id="ARBA00012925"/>
    </source>
</evidence>
<feature type="transmembrane region" description="Helical" evidence="9">
    <location>
        <begin position="26"/>
        <end position="49"/>
    </location>
</feature>
<dbReference type="PANTHER" id="PTHR18952">
    <property type="entry name" value="CARBONIC ANHYDRASE"/>
    <property type="match status" value="1"/>
</dbReference>
<evidence type="ECO:0000256" key="9">
    <source>
        <dbReference type="SAM" id="Phobius"/>
    </source>
</evidence>
<sequence>MSEEKAPEATPVPAPEAVAKSKKQKLLMYGLIGGGVLLIIISVVVGFLLSRGHDTPAKHEGKSAEEGHATEEGGHAAEGEHKKEEGKQDGHQTDEHAANTHGAEPAGHGETKNAEHGAAAAESGHGGNDEAALKAEAEKLKHEVGQLQLDVQKQSEMLTLSDEASKLKAEIEELKAKKSALEGDKVKISEGVKQIRSGEKKCVMSGDPAKRMDELRACLGLSGAASGGKETAKAGGHEGPHWSYSGETGPEYWAKLNPEWKLCSAGKTQSPINLVGSYPKGAPSLSFGYKSGAMSIVNNGHTIQVNLKEAGGVELAGKKYSLLQFHFHTPSEEQINGRPSDMVMHMVHKSDDGKLLVIGVLLNKGKDNAALKAVFDNIPREEGGEKSLDAKFDATKMLPTNKAFYHFEGSLTTPPCSEGVQWFVLKEQGNLSPKQFGSFSGVYPYNARPIQQVNGRKIVE</sequence>
<dbReference type="Gene3D" id="3.10.200.10">
    <property type="entry name" value="Alpha carbonic anhydrase"/>
    <property type="match status" value="1"/>
</dbReference>
<proteinExistence type="inferred from homology"/>
<evidence type="ECO:0000256" key="4">
    <source>
        <dbReference type="ARBA" id="ARBA00022833"/>
    </source>
</evidence>
<dbReference type="Proteomes" id="UP001165395">
    <property type="component" value="Unassembled WGS sequence"/>
</dbReference>
<keyword evidence="3" id="KW-0479">Metal-binding</keyword>
<keyword evidence="4" id="KW-0862">Zinc</keyword>
<dbReference type="InterPro" id="IPR041891">
    <property type="entry name" value="Alpha_CA_prokaryot-like"/>
</dbReference>
<evidence type="ECO:0000313" key="12">
    <source>
        <dbReference type="Proteomes" id="UP001165395"/>
    </source>
</evidence>
<evidence type="ECO:0000256" key="1">
    <source>
        <dbReference type="ARBA" id="ARBA00010718"/>
    </source>
</evidence>
<keyword evidence="7" id="KW-0175">Coiled coil</keyword>
<gene>
    <name evidence="11" type="ORF">LIN78_03075</name>
</gene>
<dbReference type="PROSITE" id="PS51144">
    <property type="entry name" value="ALPHA_CA_2"/>
    <property type="match status" value="1"/>
</dbReference>
<evidence type="ECO:0000256" key="7">
    <source>
        <dbReference type="SAM" id="Coils"/>
    </source>
</evidence>
<evidence type="ECO:0000256" key="5">
    <source>
        <dbReference type="ARBA" id="ARBA00023239"/>
    </source>
</evidence>
<accession>A0ABS8D3F4</accession>
<evidence type="ECO:0000256" key="8">
    <source>
        <dbReference type="SAM" id="MobiDB-lite"/>
    </source>
</evidence>
<protein>
    <recommendedName>
        <fullName evidence="2">carbonic anhydrase</fullName>
        <ecNumber evidence="2">4.2.1.1</ecNumber>
    </recommendedName>
</protein>
<organism evidence="11 12">
    <name type="scientific">Leeia speluncae</name>
    <dbReference type="NCBI Taxonomy" id="2884804"/>
    <lineage>
        <taxon>Bacteria</taxon>
        <taxon>Pseudomonadati</taxon>
        <taxon>Pseudomonadota</taxon>
        <taxon>Betaproteobacteria</taxon>
        <taxon>Neisseriales</taxon>
        <taxon>Leeiaceae</taxon>
        <taxon>Leeia</taxon>
    </lineage>
</organism>
<feature type="region of interest" description="Disordered" evidence="8">
    <location>
        <begin position="54"/>
        <end position="130"/>
    </location>
</feature>
<dbReference type="PANTHER" id="PTHR18952:SF265">
    <property type="entry name" value="CARBONIC ANHYDRASE"/>
    <property type="match status" value="1"/>
</dbReference>
<feature type="compositionally biased region" description="Basic and acidic residues" evidence="8">
    <location>
        <begin position="54"/>
        <end position="98"/>
    </location>
</feature>
<dbReference type="InterPro" id="IPR023561">
    <property type="entry name" value="Carbonic_anhydrase_a-class"/>
</dbReference>
<keyword evidence="9" id="KW-0812">Transmembrane</keyword>
<dbReference type="RefSeq" id="WP_227178354.1">
    <property type="nucleotide sequence ID" value="NZ_JAJBZT010000002.1"/>
</dbReference>
<evidence type="ECO:0000256" key="6">
    <source>
        <dbReference type="ARBA" id="ARBA00048348"/>
    </source>
</evidence>
<dbReference type="Pfam" id="PF00194">
    <property type="entry name" value="Carb_anhydrase"/>
    <property type="match status" value="1"/>
</dbReference>
<keyword evidence="12" id="KW-1185">Reference proteome</keyword>
<name>A0ABS8D3F4_9NEIS</name>
<evidence type="ECO:0000256" key="3">
    <source>
        <dbReference type="ARBA" id="ARBA00022723"/>
    </source>
</evidence>
<keyword evidence="5" id="KW-0456">Lyase</keyword>
<dbReference type="EMBL" id="JAJBZT010000002">
    <property type="protein sequence ID" value="MCB6182531.1"/>
    <property type="molecule type" value="Genomic_DNA"/>
</dbReference>
<evidence type="ECO:0000259" key="10">
    <source>
        <dbReference type="PROSITE" id="PS51144"/>
    </source>
</evidence>
<dbReference type="InterPro" id="IPR036398">
    <property type="entry name" value="CA_dom_sf"/>
</dbReference>
<reference evidence="11" key="1">
    <citation type="submission" date="2021-10" db="EMBL/GenBank/DDBJ databases">
        <title>The complete genome sequence of Leeia sp. TBRC 13508.</title>
        <authorList>
            <person name="Charoenyingcharoen P."/>
            <person name="Yukphan P."/>
        </authorList>
    </citation>
    <scope>NUCLEOTIDE SEQUENCE</scope>
    <source>
        <strain evidence="11">TBRC 13508</strain>
    </source>
</reference>
<comment type="caution">
    <text evidence="11">The sequence shown here is derived from an EMBL/GenBank/DDBJ whole genome shotgun (WGS) entry which is preliminary data.</text>
</comment>
<dbReference type="EC" id="4.2.1.1" evidence="2"/>
<keyword evidence="9" id="KW-1133">Transmembrane helix</keyword>
<dbReference type="CDD" id="cd03124">
    <property type="entry name" value="alpha_CA_prokaryotic_like"/>
    <property type="match status" value="1"/>
</dbReference>
<comment type="similarity">
    <text evidence="1">Belongs to the alpha-carbonic anhydrase family.</text>
</comment>
<feature type="coiled-coil region" evidence="7">
    <location>
        <begin position="130"/>
        <end position="184"/>
    </location>
</feature>
<evidence type="ECO:0000313" key="11">
    <source>
        <dbReference type="EMBL" id="MCB6182531.1"/>
    </source>
</evidence>
<comment type="catalytic activity">
    <reaction evidence="6">
        <text>hydrogencarbonate + H(+) = CO2 + H2O</text>
        <dbReference type="Rhea" id="RHEA:10748"/>
        <dbReference type="ChEBI" id="CHEBI:15377"/>
        <dbReference type="ChEBI" id="CHEBI:15378"/>
        <dbReference type="ChEBI" id="CHEBI:16526"/>
        <dbReference type="ChEBI" id="CHEBI:17544"/>
        <dbReference type="EC" id="4.2.1.1"/>
    </reaction>
</comment>